<keyword evidence="2" id="KW-1185">Reference proteome</keyword>
<dbReference type="AlphaFoldDB" id="A0A9P6WS46"/>
<name>A0A9P6WS46_RHIOR</name>
<reference evidence="1" key="1">
    <citation type="journal article" date="2020" name="Microb. Genom.">
        <title>Genetic diversity of clinical and environmental Mucorales isolates obtained from an investigation of mucormycosis cases among solid organ transplant recipients.</title>
        <authorList>
            <person name="Nguyen M.H."/>
            <person name="Kaul D."/>
            <person name="Muto C."/>
            <person name="Cheng S.J."/>
            <person name="Richter R.A."/>
            <person name="Bruno V.M."/>
            <person name="Liu G."/>
            <person name="Beyhan S."/>
            <person name="Sundermann A.J."/>
            <person name="Mounaud S."/>
            <person name="Pasculle A.W."/>
            <person name="Nierman W.C."/>
            <person name="Driscoll E."/>
            <person name="Cumbie R."/>
            <person name="Clancy C.J."/>
            <person name="Dupont C.L."/>
        </authorList>
    </citation>
    <scope>NUCLEOTIDE SEQUENCE</scope>
    <source>
        <strain evidence="1">GL11</strain>
    </source>
</reference>
<sequence length="83" mass="8471">MSLALSVGTGQRLDLIEAAADLKAVGTGLLGLGEVRLVLEAAVLGSTAAEVDLVMQKVDLVDSPKKSLLTTGASKSSLLYSRS</sequence>
<accession>A0A9P6WS46</accession>
<proteinExistence type="predicted"/>
<comment type="caution">
    <text evidence="1">The sequence shown here is derived from an EMBL/GenBank/DDBJ whole genome shotgun (WGS) entry which is preliminary data.</text>
</comment>
<evidence type="ECO:0000313" key="2">
    <source>
        <dbReference type="Proteomes" id="UP000716291"/>
    </source>
</evidence>
<dbReference type="Proteomes" id="UP000716291">
    <property type="component" value="Unassembled WGS sequence"/>
</dbReference>
<evidence type="ECO:0000313" key="1">
    <source>
        <dbReference type="EMBL" id="KAG1274391.1"/>
    </source>
</evidence>
<organism evidence="1 2">
    <name type="scientific">Rhizopus oryzae</name>
    <name type="common">Mucormycosis agent</name>
    <name type="synonym">Rhizopus arrhizus var. delemar</name>
    <dbReference type="NCBI Taxonomy" id="64495"/>
    <lineage>
        <taxon>Eukaryota</taxon>
        <taxon>Fungi</taxon>
        <taxon>Fungi incertae sedis</taxon>
        <taxon>Mucoromycota</taxon>
        <taxon>Mucoromycotina</taxon>
        <taxon>Mucoromycetes</taxon>
        <taxon>Mucorales</taxon>
        <taxon>Mucorineae</taxon>
        <taxon>Rhizopodaceae</taxon>
        <taxon>Rhizopus</taxon>
    </lineage>
</organism>
<dbReference type="EMBL" id="JAANQT010011403">
    <property type="protein sequence ID" value="KAG1274391.1"/>
    <property type="molecule type" value="Genomic_DNA"/>
</dbReference>
<protein>
    <submittedName>
        <fullName evidence="1">Uncharacterized protein</fullName>
    </submittedName>
</protein>
<gene>
    <name evidence="1" type="ORF">G6F64_015142</name>
</gene>